<keyword evidence="2 8" id="KW-0699">rRNA-binding</keyword>
<dbReference type="RefSeq" id="WP_254101960.1">
    <property type="nucleotide sequence ID" value="NZ_JANATA010000023.1"/>
</dbReference>
<comment type="similarity">
    <text evidence="1 8 9">Belongs to the universal ribosomal protein uL24 family.</text>
</comment>
<dbReference type="InterPro" id="IPR008991">
    <property type="entry name" value="Translation_prot_SH3-like_sf"/>
</dbReference>
<comment type="caution">
    <text evidence="11">The sequence shown here is derived from an EMBL/GenBank/DDBJ whole genome shotgun (WGS) entry which is preliminary data.</text>
</comment>
<dbReference type="InterPro" id="IPR003256">
    <property type="entry name" value="Ribosomal_uL24"/>
</dbReference>
<evidence type="ECO:0000259" key="10">
    <source>
        <dbReference type="SMART" id="SM00739"/>
    </source>
</evidence>
<feature type="domain" description="KOW" evidence="10">
    <location>
        <begin position="4"/>
        <end position="31"/>
    </location>
</feature>
<dbReference type="InterPro" id="IPR005824">
    <property type="entry name" value="KOW"/>
</dbReference>
<evidence type="ECO:0000256" key="6">
    <source>
        <dbReference type="ARBA" id="ARBA00035206"/>
    </source>
</evidence>
<dbReference type="InterPro" id="IPR041988">
    <property type="entry name" value="Ribosomal_uL24_KOW"/>
</dbReference>
<evidence type="ECO:0000313" key="11">
    <source>
        <dbReference type="EMBL" id="MCP3429515.1"/>
    </source>
</evidence>
<dbReference type="FunFam" id="2.30.30.30:FF:000004">
    <property type="entry name" value="50S ribosomal protein L24"/>
    <property type="match status" value="1"/>
</dbReference>
<dbReference type="SMART" id="SM00739">
    <property type="entry name" value="KOW"/>
    <property type="match status" value="1"/>
</dbReference>
<dbReference type="EMBL" id="JANATA010000023">
    <property type="protein sequence ID" value="MCP3429515.1"/>
    <property type="molecule type" value="Genomic_DNA"/>
</dbReference>
<dbReference type="InterPro" id="IPR057264">
    <property type="entry name" value="Ribosomal_uL24_C"/>
</dbReference>
<evidence type="ECO:0000256" key="8">
    <source>
        <dbReference type="HAMAP-Rule" id="MF_01326"/>
    </source>
</evidence>
<sequence length="104" mass="11447">MARKIRRDDEVVVLAGKDKGKQGKVLSVLVAENRLVVEGVNMIKKHTKPNPQLGEPGGIIEKEATIHVSNVAIVNPATGKADRVGFRFEDEKKVRFFKSNGELV</sequence>
<dbReference type="NCBIfam" id="TIGR01079">
    <property type="entry name" value="rplX_bact"/>
    <property type="match status" value="1"/>
</dbReference>
<protein>
    <recommendedName>
        <fullName evidence="6 8">Large ribosomal subunit protein uL24</fullName>
    </recommendedName>
</protein>
<dbReference type="HAMAP" id="MF_01326_B">
    <property type="entry name" value="Ribosomal_uL24_B"/>
    <property type="match status" value="1"/>
</dbReference>
<dbReference type="PANTHER" id="PTHR12903">
    <property type="entry name" value="MITOCHONDRIAL RIBOSOMAL PROTEIN L24"/>
    <property type="match status" value="1"/>
</dbReference>
<dbReference type="GO" id="GO:0003735">
    <property type="term" value="F:structural constituent of ribosome"/>
    <property type="evidence" value="ECO:0007669"/>
    <property type="project" value="InterPro"/>
</dbReference>
<dbReference type="Pfam" id="PF00467">
    <property type="entry name" value="KOW"/>
    <property type="match status" value="1"/>
</dbReference>
<name>A0AA41X078_9ALTE</name>
<comment type="function">
    <text evidence="8">One of two assembly initiator proteins, it binds directly to the 5'-end of the 23S rRNA, where it nucleates assembly of the 50S subunit.</text>
</comment>
<dbReference type="Pfam" id="PF17136">
    <property type="entry name" value="ribosomal_L24"/>
    <property type="match status" value="1"/>
</dbReference>
<evidence type="ECO:0000256" key="5">
    <source>
        <dbReference type="ARBA" id="ARBA00023274"/>
    </source>
</evidence>
<evidence type="ECO:0000256" key="3">
    <source>
        <dbReference type="ARBA" id="ARBA00022884"/>
    </source>
</evidence>
<evidence type="ECO:0000313" key="12">
    <source>
        <dbReference type="Proteomes" id="UP001165413"/>
    </source>
</evidence>
<dbReference type="GO" id="GO:0006412">
    <property type="term" value="P:translation"/>
    <property type="evidence" value="ECO:0007669"/>
    <property type="project" value="UniProtKB-UniRule"/>
</dbReference>
<evidence type="ECO:0000256" key="1">
    <source>
        <dbReference type="ARBA" id="ARBA00010618"/>
    </source>
</evidence>
<dbReference type="InterPro" id="IPR014722">
    <property type="entry name" value="Rib_uL2_dom2"/>
</dbReference>
<evidence type="ECO:0000256" key="9">
    <source>
        <dbReference type="RuleBase" id="RU003477"/>
    </source>
</evidence>
<dbReference type="GO" id="GO:1990904">
    <property type="term" value="C:ribonucleoprotein complex"/>
    <property type="evidence" value="ECO:0007669"/>
    <property type="project" value="UniProtKB-KW"/>
</dbReference>
<dbReference type="SUPFAM" id="SSF50104">
    <property type="entry name" value="Translation proteins SH3-like domain"/>
    <property type="match status" value="1"/>
</dbReference>
<proteinExistence type="inferred from homology"/>
<keyword evidence="4 8" id="KW-0689">Ribosomal protein</keyword>
<dbReference type="Gene3D" id="2.30.30.30">
    <property type="match status" value="1"/>
</dbReference>
<dbReference type="GO" id="GO:0019843">
    <property type="term" value="F:rRNA binding"/>
    <property type="evidence" value="ECO:0007669"/>
    <property type="project" value="UniProtKB-UniRule"/>
</dbReference>
<comment type="subunit">
    <text evidence="8">Part of the 50S ribosomal subunit.</text>
</comment>
<evidence type="ECO:0000256" key="4">
    <source>
        <dbReference type="ARBA" id="ARBA00022980"/>
    </source>
</evidence>
<keyword evidence="12" id="KW-1185">Reference proteome</keyword>
<dbReference type="CDD" id="cd06089">
    <property type="entry name" value="KOW_RPL26"/>
    <property type="match status" value="1"/>
</dbReference>
<keyword evidence="3 8" id="KW-0694">RNA-binding</keyword>
<dbReference type="GO" id="GO:0005840">
    <property type="term" value="C:ribosome"/>
    <property type="evidence" value="ECO:0007669"/>
    <property type="project" value="UniProtKB-KW"/>
</dbReference>
<dbReference type="AlphaFoldDB" id="A0AA41X078"/>
<dbReference type="Proteomes" id="UP001165413">
    <property type="component" value="Unassembled WGS sequence"/>
</dbReference>
<evidence type="ECO:0000256" key="7">
    <source>
        <dbReference type="ARBA" id="ARBA00058688"/>
    </source>
</evidence>
<reference evidence="11" key="1">
    <citation type="submission" date="2022-07" db="EMBL/GenBank/DDBJ databases">
        <title>Characterization of the Novel Bacterium Alteromonas immobilis LMIT006 and Alteromonas gregis LMIT007.</title>
        <authorList>
            <person name="Lin X."/>
        </authorList>
    </citation>
    <scope>NUCLEOTIDE SEQUENCE</scope>
    <source>
        <strain evidence="11">LMIT007</strain>
    </source>
</reference>
<evidence type="ECO:0000256" key="2">
    <source>
        <dbReference type="ARBA" id="ARBA00022730"/>
    </source>
</evidence>
<comment type="function">
    <text evidence="7 8">One of the proteins that surrounds the polypeptide exit tunnel on the outside of the subunit.</text>
</comment>
<dbReference type="PROSITE" id="PS01108">
    <property type="entry name" value="RIBOSOMAL_L24"/>
    <property type="match status" value="1"/>
</dbReference>
<organism evidence="11 12">
    <name type="scientific">Opacimonas viscosa</name>
    <dbReference type="NCBI Taxonomy" id="2961944"/>
    <lineage>
        <taxon>Bacteria</taxon>
        <taxon>Pseudomonadati</taxon>
        <taxon>Pseudomonadota</taxon>
        <taxon>Gammaproteobacteria</taxon>
        <taxon>Alteromonadales</taxon>
        <taxon>Alteromonadaceae</taxon>
        <taxon>Opacimonas</taxon>
    </lineage>
</organism>
<dbReference type="InterPro" id="IPR005825">
    <property type="entry name" value="Ribosomal_uL24_CS"/>
</dbReference>
<accession>A0AA41X078</accession>
<gene>
    <name evidence="8 11" type="primary">rplX</name>
    <name evidence="11" type="ORF">NLF92_11210</name>
</gene>
<keyword evidence="5 8" id="KW-0687">Ribonucleoprotein</keyword>